<evidence type="ECO:0000313" key="1">
    <source>
        <dbReference type="EMBL" id="OSM00200.1"/>
    </source>
</evidence>
<dbReference type="Proteomes" id="UP000194003">
    <property type="component" value="Unassembled WGS sequence"/>
</dbReference>
<dbReference type="Gene3D" id="3.30.750.24">
    <property type="entry name" value="STAS domain"/>
    <property type="match status" value="1"/>
</dbReference>
<dbReference type="EMBL" id="LVJN01000021">
    <property type="protein sequence ID" value="OSM00200.1"/>
    <property type="molecule type" value="Genomic_DNA"/>
</dbReference>
<proteinExistence type="predicted"/>
<name>A0A1Y2JZ71_9PROT</name>
<evidence type="ECO:0000313" key="2">
    <source>
        <dbReference type="Proteomes" id="UP000194003"/>
    </source>
</evidence>
<keyword evidence="2" id="KW-1185">Reference proteome</keyword>
<organism evidence="1 2">
    <name type="scientific">Magnetofaba australis IT-1</name>
    <dbReference type="NCBI Taxonomy" id="1434232"/>
    <lineage>
        <taxon>Bacteria</taxon>
        <taxon>Pseudomonadati</taxon>
        <taxon>Pseudomonadota</taxon>
        <taxon>Magnetococcia</taxon>
        <taxon>Magnetococcales</taxon>
        <taxon>Magnetococcaceae</taxon>
        <taxon>Magnetofaba</taxon>
    </lineage>
</organism>
<dbReference type="AlphaFoldDB" id="A0A1Y2JZ71"/>
<comment type="caution">
    <text evidence="1">The sequence shown here is derived from an EMBL/GenBank/DDBJ whole genome shotgun (WGS) entry which is preliminary data.</text>
</comment>
<accession>A0A1Y2JZ71</accession>
<protein>
    <submittedName>
        <fullName evidence="1">Putative anti-sigma factor antagonist</fullName>
    </submittedName>
</protein>
<dbReference type="InterPro" id="IPR036513">
    <property type="entry name" value="STAS_dom_sf"/>
</dbReference>
<reference evidence="1 2" key="1">
    <citation type="journal article" date="2016" name="BMC Genomics">
        <title>Combined genomic and structural analyses of a cultured magnetotactic bacterium reveals its niche adaptation to a dynamic environment.</title>
        <authorList>
            <person name="Araujo A.C."/>
            <person name="Morillo V."/>
            <person name="Cypriano J."/>
            <person name="Teixeira L.C."/>
            <person name="Leao P."/>
            <person name="Lyra S."/>
            <person name="Almeida L.G."/>
            <person name="Bazylinski D.A."/>
            <person name="Vasconcellos A.T."/>
            <person name="Abreu F."/>
            <person name="Lins U."/>
        </authorList>
    </citation>
    <scope>NUCLEOTIDE SEQUENCE [LARGE SCALE GENOMIC DNA]</scope>
    <source>
        <strain evidence="1 2">IT-1</strain>
    </source>
</reference>
<sequence length="106" mass="12231">MQETIMADFDYTHSDRKLTIFMGADLDYKGFQDMRRVVQKYENHCDACHVDLSQTRGITSSGLGVLLLIRQGLKAKNYNIRVKCPNLAQLLKSAHLHEHFIIEHVE</sequence>
<gene>
    <name evidence="1" type="ORF">MAIT1_00662</name>
</gene>
<dbReference type="SUPFAM" id="SSF52091">
    <property type="entry name" value="SpoIIaa-like"/>
    <property type="match status" value="1"/>
</dbReference>
<dbReference type="CDD" id="cd07043">
    <property type="entry name" value="STAS_anti-anti-sigma_factors"/>
    <property type="match status" value="1"/>
</dbReference>